<evidence type="ECO:0000256" key="6">
    <source>
        <dbReference type="SAM" id="MobiDB-lite"/>
    </source>
</evidence>
<evidence type="ECO:0000259" key="7">
    <source>
        <dbReference type="SMART" id="SM00363"/>
    </source>
</evidence>
<evidence type="ECO:0000313" key="9">
    <source>
        <dbReference type="Proteomes" id="UP000177821"/>
    </source>
</evidence>
<dbReference type="SUPFAM" id="SSF55120">
    <property type="entry name" value="Pseudouridine synthase"/>
    <property type="match status" value="1"/>
</dbReference>
<dbReference type="PROSITE" id="PS50889">
    <property type="entry name" value="S4"/>
    <property type="match status" value="1"/>
</dbReference>
<dbReference type="InterPro" id="IPR006224">
    <property type="entry name" value="PsdUridine_synth_RluA-like_CS"/>
</dbReference>
<dbReference type="InterPro" id="IPR006225">
    <property type="entry name" value="PsdUridine_synth_RluC/D"/>
</dbReference>
<comment type="similarity">
    <text evidence="1 5">Belongs to the pseudouridine synthase RluA family.</text>
</comment>
<keyword evidence="2 5" id="KW-0413">Isomerase</keyword>
<dbReference type="InterPro" id="IPR020103">
    <property type="entry name" value="PsdUridine_synth_cat_dom_sf"/>
</dbReference>
<dbReference type="InterPro" id="IPR006145">
    <property type="entry name" value="PsdUridine_synth_RsuA/RluA"/>
</dbReference>
<evidence type="ECO:0000256" key="5">
    <source>
        <dbReference type="RuleBase" id="RU362028"/>
    </source>
</evidence>
<dbReference type="InterPro" id="IPR036986">
    <property type="entry name" value="S4_RNA-bd_sf"/>
</dbReference>
<feature type="region of interest" description="Disordered" evidence="6">
    <location>
        <begin position="181"/>
        <end position="205"/>
    </location>
</feature>
<dbReference type="CDD" id="cd02869">
    <property type="entry name" value="PseudoU_synth_RluA_like"/>
    <property type="match status" value="1"/>
</dbReference>
<dbReference type="GO" id="GO:0120159">
    <property type="term" value="F:rRNA pseudouridine synthase activity"/>
    <property type="evidence" value="ECO:0007669"/>
    <property type="project" value="UniProtKB-ARBA"/>
</dbReference>
<dbReference type="NCBIfam" id="TIGR00005">
    <property type="entry name" value="rluA_subfam"/>
    <property type="match status" value="1"/>
</dbReference>
<organism evidence="8 9">
    <name type="scientific">Candidatus Woykebacteria bacterium RIFCSPHIGHO2_02_FULL_43_16b</name>
    <dbReference type="NCBI Taxonomy" id="1802601"/>
    <lineage>
        <taxon>Bacteria</taxon>
        <taxon>Candidatus Woykeibacteriota</taxon>
    </lineage>
</organism>
<comment type="function">
    <text evidence="5">Responsible for synthesis of pseudouridine from uracil.</text>
</comment>
<dbReference type="PANTHER" id="PTHR21600">
    <property type="entry name" value="MITOCHONDRIAL RNA PSEUDOURIDINE SYNTHASE"/>
    <property type="match status" value="1"/>
</dbReference>
<accession>A0A1G1WQN8</accession>
<reference evidence="8 9" key="1">
    <citation type="journal article" date="2016" name="Nat. Commun.">
        <title>Thousands of microbial genomes shed light on interconnected biogeochemical processes in an aquifer system.</title>
        <authorList>
            <person name="Anantharaman K."/>
            <person name="Brown C.T."/>
            <person name="Hug L.A."/>
            <person name="Sharon I."/>
            <person name="Castelle C.J."/>
            <person name="Probst A.J."/>
            <person name="Thomas B.C."/>
            <person name="Singh A."/>
            <person name="Wilkins M.J."/>
            <person name="Karaoz U."/>
            <person name="Brodie E.L."/>
            <person name="Williams K.H."/>
            <person name="Hubbard S.S."/>
            <person name="Banfield J.F."/>
        </authorList>
    </citation>
    <scope>NUCLEOTIDE SEQUENCE [LARGE SCALE GENOMIC DNA]</scope>
</reference>
<comment type="catalytic activity">
    <reaction evidence="5">
        <text>a uridine in RNA = a pseudouridine in RNA</text>
        <dbReference type="Rhea" id="RHEA:48348"/>
        <dbReference type="Rhea" id="RHEA-COMP:12068"/>
        <dbReference type="Rhea" id="RHEA-COMP:12069"/>
        <dbReference type="ChEBI" id="CHEBI:65314"/>
        <dbReference type="ChEBI" id="CHEBI:65315"/>
    </reaction>
</comment>
<dbReference type="Pfam" id="PF01479">
    <property type="entry name" value="S4"/>
    <property type="match status" value="1"/>
</dbReference>
<dbReference type="EC" id="5.4.99.-" evidence="5"/>
<evidence type="ECO:0000256" key="2">
    <source>
        <dbReference type="ARBA" id="ARBA00023235"/>
    </source>
</evidence>
<feature type="domain" description="RNA-binding S4" evidence="7">
    <location>
        <begin position="14"/>
        <end position="78"/>
    </location>
</feature>
<dbReference type="Gene3D" id="3.30.2350.10">
    <property type="entry name" value="Pseudouridine synthase"/>
    <property type="match status" value="1"/>
</dbReference>
<gene>
    <name evidence="8" type="ORF">A3J50_02890</name>
</gene>
<dbReference type="EMBL" id="MHCX01000010">
    <property type="protein sequence ID" value="OGY30004.1"/>
    <property type="molecule type" value="Genomic_DNA"/>
</dbReference>
<evidence type="ECO:0000313" key="8">
    <source>
        <dbReference type="EMBL" id="OGY30004.1"/>
    </source>
</evidence>
<dbReference type="Proteomes" id="UP000177821">
    <property type="component" value="Unassembled WGS sequence"/>
</dbReference>
<dbReference type="AlphaFoldDB" id="A0A1G1WQN8"/>
<dbReference type="GO" id="GO:0000455">
    <property type="term" value="P:enzyme-directed rRNA pseudouridine synthesis"/>
    <property type="evidence" value="ECO:0007669"/>
    <property type="project" value="TreeGrafter"/>
</dbReference>
<dbReference type="CDD" id="cd00165">
    <property type="entry name" value="S4"/>
    <property type="match status" value="1"/>
</dbReference>
<dbReference type="Gene3D" id="3.10.290.10">
    <property type="entry name" value="RNA-binding S4 domain"/>
    <property type="match status" value="1"/>
</dbReference>
<dbReference type="PROSITE" id="PS01129">
    <property type="entry name" value="PSI_RLU"/>
    <property type="match status" value="1"/>
</dbReference>
<dbReference type="PANTHER" id="PTHR21600:SF44">
    <property type="entry name" value="RIBOSOMAL LARGE SUBUNIT PSEUDOURIDINE SYNTHASE D"/>
    <property type="match status" value="1"/>
</dbReference>
<evidence type="ECO:0000256" key="4">
    <source>
        <dbReference type="PROSITE-ProRule" id="PRU00182"/>
    </source>
</evidence>
<proteinExistence type="inferred from homology"/>
<evidence type="ECO:0000256" key="1">
    <source>
        <dbReference type="ARBA" id="ARBA00010876"/>
    </source>
</evidence>
<feature type="active site" evidence="3">
    <location>
        <position position="135"/>
    </location>
</feature>
<dbReference type="GO" id="GO:0003723">
    <property type="term" value="F:RNA binding"/>
    <property type="evidence" value="ECO:0007669"/>
    <property type="project" value="UniProtKB-KW"/>
</dbReference>
<comment type="caution">
    <text evidence="8">The sequence shown here is derived from an EMBL/GenBank/DDBJ whole genome shotgun (WGS) entry which is preliminary data.</text>
</comment>
<protein>
    <recommendedName>
        <fullName evidence="5">Pseudouridine synthase</fullName>
        <ecNumber evidence="5">5.4.99.-</ecNumber>
    </recommendedName>
</protein>
<dbReference type="InterPro" id="IPR050188">
    <property type="entry name" value="RluA_PseudoU_synthase"/>
</dbReference>
<sequence>MESSSFEIKAHGEDRLDKYLSQSDVGVSRSRIKKLINLGLITVSSKKVTPSYRLAKNDVIKGIIPSDLPTRVVGENIPLDIIYEDQDCLVINKPAGLVVHPAAGHPGGTLVNAILYHLKALPSSDLRIGIVHRLDKDTSGVMVVAKNQLSETALKKQFQERVVKKVYLCLVEGKLDKDSGSVNKPIGRHPKNRQKFATTQGGKEAQTDYKKVKSYGQFSLVEVQPLTGRTHQIRVHLASIGHPLVGDKTYGHSSNIFGLERQFLHSQELSFKQPSSGEKLIFQAPLPRELRTILDKLE</sequence>
<dbReference type="SUPFAM" id="SSF55174">
    <property type="entry name" value="Alpha-L RNA-binding motif"/>
    <property type="match status" value="1"/>
</dbReference>
<dbReference type="SMART" id="SM00363">
    <property type="entry name" value="S4"/>
    <property type="match status" value="1"/>
</dbReference>
<dbReference type="Pfam" id="PF00849">
    <property type="entry name" value="PseudoU_synth_2"/>
    <property type="match status" value="1"/>
</dbReference>
<name>A0A1G1WQN8_9BACT</name>
<evidence type="ECO:0000256" key="3">
    <source>
        <dbReference type="PIRSR" id="PIRSR606225-1"/>
    </source>
</evidence>
<dbReference type="InterPro" id="IPR002942">
    <property type="entry name" value="S4_RNA-bd"/>
</dbReference>
<keyword evidence="4" id="KW-0694">RNA-binding</keyword>